<gene>
    <name evidence="1" type="ORF">FZC84_17475</name>
</gene>
<organism evidence="1 2">
    <name type="scientific">Rossellomorea vietnamensis</name>
    <dbReference type="NCBI Taxonomy" id="218284"/>
    <lineage>
        <taxon>Bacteria</taxon>
        <taxon>Bacillati</taxon>
        <taxon>Bacillota</taxon>
        <taxon>Bacilli</taxon>
        <taxon>Bacillales</taxon>
        <taxon>Bacillaceae</taxon>
        <taxon>Rossellomorea</taxon>
    </lineage>
</organism>
<sequence>MHETECHNCGGTATEDWYYKIDEKFLICSVCGYTYDKYAEYDEELGTPYREEISGGFGTVYLESKEGFCTRIFLDAKLTPGELKAYRNVFISCDQDKSYLMTYDVIDFYIHFGKPPEHFLHTFKEYKEKAPMEDQKELF</sequence>
<dbReference type="SUPFAM" id="SSF57716">
    <property type="entry name" value="Glucocorticoid receptor-like (DNA-binding domain)"/>
    <property type="match status" value="1"/>
</dbReference>
<reference evidence="1 2" key="1">
    <citation type="submission" date="2019-08" db="EMBL/GenBank/DDBJ databases">
        <title>Bacillus genomes from the desert of Cuatro Cienegas, Coahuila.</title>
        <authorList>
            <person name="Olmedo-Alvarez G."/>
        </authorList>
    </citation>
    <scope>NUCLEOTIDE SEQUENCE [LARGE SCALE GENOMIC DNA]</scope>
    <source>
        <strain evidence="1 2">CH128b_4D</strain>
    </source>
</reference>
<protein>
    <submittedName>
        <fullName evidence="1">Uncharacterized protein</fullName>
    </submittedName>
</protein>
<name>A0A5D4M8J0_9BACI</name>
<evidence type="ECO:0000313" key="2">
    <source>
        <dbReference type="Proteomes" id="UP000325182"/>
    </source>
</evidence>
<dbReference type="Proteomes" id="UP000325182">
    <property type="component" value="Unassembled WGS sequence"/>
</dbReference>
<dbReference type="AlphaFoldDB" id="A0A5D4M8J0"/>
<dbReference type="EMBL" id="VTEG01000016">
    <property type="protein sequence ID" value="TYR97808.1"/>
    <property type="molecule type" value="Genomic_DNA"/>
</dbReference>
<evidence type="ECO:0000313" key="1">
    <source>
        <dbReference type="EMBL" id="TYR97808.1"/>
    </source>
</evidence>
<proteinExistence type="predicted"/>
<dbReference type="RefSeq" id="WP_148954701.1">
    <property type="nucleotide sequence ID" value="NZ_VTEG01000016.1"/>
</dbReference>
<comment type="caution">
    <text evidence="1">The sequence shown here is derived from an EMBL/GenBank/DDBJ whole genome shotgun (WGS) entry which is preliminary data.</text>
</comment>
<accession>A0A5D4M8J0</accession>